<sequence length="408" mass="45308">SRYFGLIMGGTTPAAIVGDFLTTLYDLNIILHQPKESNAFTIEQLALDMVLDLGHIPRDAFPGKVLTTGATASNLTGILIGRQWVAKKRFNINVAEDGFCGKTIKIIGGRAHSSVVKSVGVAGIGRSNYIDVSLDNRGCNWDLKRLEKILKEQKDGDSEASIVSVGCGEVNTGGFTADIDKIRALCTKYDAWLHIDATYGMYARAMPSYASSAAHIELADSMTSDAHKWLNVPYDCGLFYTKHIDMCLEVFGGVKAAYLESAKTIVPQPMDVGIEYSRRFRALPLYMSLLTYGAKGYQELFENNCKFAVSLGEWIDLHPDLELLTPVYLHTFLFRVSAKQWAHPGGNDEFIDAIKKTEKTYVSSTVWNGKPAIRGTVNNWRTRLDRDLSIVQQVLEETLRSRMPVMNE</sequence>
<evidence type="ECO:0000256" key="4">
    <source>
        <dbReference type="ARBA" id="ARBA00023239"/>
    </source>
</evidence>
<dbReference type="InterPro" id="IPR021115">
    <property type="entry name" value="Pyridoxal-P_BS"/>
</dbReference>
<keyword evidence="8" id="KW-1185">Reference proteome</keyword>
<dbReference type="SUPFAM" id="SSF53383">
    <property type="entry name" value="PLP-dependent transferases"/>
    <property type="match status" value="1"/>
</dbReference>
<protein>
    <submittedName>
        <fullName evidence="7">Uncharacterized protein</fullName>
    </submittedName>
</protein>
<gene>
    <name evidence="7" type="ORF">K450DRAFT_174193</name>
</gene>
<keyword evidence="3 5" id="KW-0663">Pyridoxal phosphate</keyword>
<dbReference type="Gene3D" id="3.90.1150.10">
    <property type="entry name" value="Aspartate Aminotransferase, domain 1"/>
    <property type="match status" value="1"/>
</dbReference>
<dbReference type="RefSeq" id="XP_051445086.1">
    <property type="nucleotide sequence ID" value="XM_051584193.1"/>
</dbReference>
<comment type="similarity">
    <text evidence="2 6">Belongs to the group II decarboxylase family.</text>
</comment>
<dbReference type="InterPro" id="IPR015421">
    <property type="entry name" value="PyrdxlP-dep_Trfase_major"/>
</dbReference>
<evidence type="ECO:0000256" key="3">
    <source>
        <dbReference type="ARBA" id="ARBA00022898"/>
    </source>
</evidence>
<dbReference type="InterPro" id="IPR002129">
    <property type="entry name" value="PyrdxlP-dep_de-COase"/>
</dbReference>
<dbReference type="PANTHER" id="PTHR11999:SF165">
    <property type="entry name" value="DECARBOXYLASE, PUTATIVE (AFU_ORTHOLOGUE AFUA_2G04980)-RELATED"/>
    <property type="match status" value="1"/>
</dbReference>
<dbReference type="InterPro" id="IPR015422">
    <property type="entry name" value="PyrdxlP-dep_Trfase_small"/>
</dbReference>
<evidence type="ECO:0000313" key="8">
    <source>
        <dbReference type="Proteomes" id="UP001206595"/>
    </source>
</evidence>
<dbReference type="GO" id="GO:0005737">
    <property type="term" value="C:cytoplasm"/>
    <property type="evidence" value="ECO:0007669"/>
    <property type="project" value="TreeGrafter"/>
</dbReference>
<comment type="caution">
    <text evidence="7">The sequence shown here is derived from an EMBL/GenBank/DDBJ whole genome shotgun (WGS) entry which is preliminary data.</text>
</comment>
<dbReference type="GO" id="GO:0030170">
    <property type="term" value="F:pyridoxal phosphate binding"/>
    <property type="evidence" value="ECO:0007669"/>
    <property type="project" value="InterPro"/>
</dbReference>
<feature type="non-terminal residue" evidence="7">
    <location>
        <position position="408"/>
    </location>
</feature>
<dbReference type="EMBL" id="MU620915">
    <property type="protein sequence ID" value="KAI8580082.1"/>
    <property type="molecule type" value="Genomic_DNA"/>
</dbReference>
<dbReference type="GO" id="GO:0019752">
    <property type="term" value="P:carboxylic acid metabolic process"/>
    <property type="evidence" value="ECO:0007669"/>
    <property type="project" value="InterPro"/>
</dbReference>
<dbReference type="Proteomes" id="UP001206595">
    <property type="component" value="Unassembled WGS sequence"/>
</dbReference>
<evidence type="ECO:0000256" key="2">
    <source>
        <dbReference type="ARBA" id="ARBA00009533"/>
    </source>
</evidence>
<evidence type="ECO:0000313" key="7">
    <source>
        <dbReference type="EMBL" id="KAI8580082.1"/>
    </source>
</evidence>
<dbReference type="InterPro" id="IPR010977">
    <property type="entry name" value="Aromatic_deC"/>
</dbReference>
<dbReference type="AlphaFoldDB" id="A0AAD5HDE4"/>
<reference evidence="7" key="1">
    <citation type="submission" date="2021-06" db="EMBL/GenBank/DDBJ databases">
        <authorList>
            <consortium name="DOE Joint Genome Institute"/>
            <person name="Mondo S.J."/>
            <person name="Amses K.R."/>
            <person name="Simmons D.R."/>
            <person name="Longcore J.E."/>
            <person name="Seto K."/>
            <person name="Alves G.H."/>
            <person name="Bonds A.E."/>
            <person name="Quandt C.A."/>
            <person name="Davis W.J."/>
            <person name="Chang Y."/>
            <person name="Letcher P.M."/>
            <person name="Powell M.J."/>
            <person name="Kuo A."/>
            <person name="Labutti K."/>
            <person name="Pangilinan J."/>
            <person name="Andreopoulos W."/>
            <person name="Tritt A."/>
            <person name="Riley R."/>
            <person name="Hundley H."/>
            <person name="Johnson J."/>
            <person name="Lipzen A."/>
            <person name="Barry K."/>
            <person name="Berbee M.L."/>
            <person name="Buchler N.E."/>
            <person name="Grigoriev I.V."/>
            <person name="Spatafora J.W."/>
            <person name="Stajich J.E."/>
            <person name="James T.Y."/>
        </authorList>
    </citation>
    <scope>NUCLEOTIDE SEQUENCE</scope>
    <source>
        <strain evidence="7">AG</strain>
    </source>
</reference>
<accession>A0AAD5HDE4</accession>
<evidence type="ECO:0000256" key="6">
    <source>
        <dbReference type="RuleBase" id="RU000382"/>
    </source>
</evidence>
<organism evidence="7 8">
    <name type="scientific">Umbelopsis ramanniana AG</name>
    <dbReference type="NCBI Taxonomy" id="1314678"/>
    <lineage>
        <taxon>Eukaryota</taxon>
        <taxon>Fungi</taxon>
        <taxon>Fungi incertae sedis</taxon>
        <taxon>Mucoromycota</taxon>
        <taxon>Mucoromycotina</taxon>
        <taxon>Umbelopsidomycetes</taxon>
        <taxon>Umbelopsidales</taxon>
        <taxon>Umbelopsidaceae</taxon>
        <taxon>Umbelopsis</taxon>
    </lineage>
</organism>
<dbReference type="Gene3D" id="3.40.640.10">
    <property type="entry name" value="Type I PLP-dependent aspartate aminotransferase-like (Major domain)"/>
    <property type="match status" value="1"/>
</dbReference>
<dbReference type="GO" id="GO:0016831">
    <property type="term" value="F:carboxy-lyase activity"/>
    <property type="evidence" value="ECO:0007669"/>
    <property type="project" value="InterPro"/>
</dbReference>
<evidence type="ECO:0000256" key="5">
    <source>
        <dbReference type="PIRSR" id="PIRSR602129-50"/>
    </source>
</evidence>
<name>A0AAD5HDE4_UMBRA</name>
<dbReference type="Pfam" id="PF00282">
    <property type="entry name" value="Pyridoxal_deC"/>
    <property type="match status" value="1"/>
</dbReference>
<evidence type="ECO:0000256" key="1">
    <source>
        <dbReference type="ARBA" id="ARBA00001933"/>
    </source>
</evidence>
<comment type="cofactor">
    <cofactor evidence="1 5 6">
        <name>pyridoxal 5'-phosphate</name>
        <dbReference type="ChEBI" id="CHEBI:597326"/>
    </cofactor>
</comment>
<feature type="modified residue" description="N6-(pyridoxal phosphate)lysine" evidence="5">
    <location>
        <position position="228"/>
    </location>
</feature>
<dbReference type="PANTHER" id="PTHR11999">
    <property type="entry name" value="GROUP II PYRIDOXAL-5-PHOSPHATE DECARBOXYLASE"/>
    <property type="match status" value="1"/>
</dbReference>
<keyword evidence="4 6" id="KW-0456">Lyase</keyword>
<dbReference type="GeneID" id="75909543"/>
<proteinExistence type="inferred from homology"/>
<dbReference type="InterPro" id="IPR015424">
    <property type="entry name" value="PyrdxlP-dep_Trfase"/>
</dbReference>
<dbReference type="PROSITE" id="PS00392">
    <property type="entry name" value="DDC_GAD_HDC_YDC"/>
    <property type="match status" value="1"/>
</dbReference>
<reference evidence="7" key="2">
    <citation type="journal article" date="2022" name="Proc. Natl. Acad. Sci. U.S.A.">
        <title>Diploid-dominant life cycles characterize the early evolution of Fungi.</title>
        <authorList>
            <person name="Amses K.R."/>
            <person name="Simmons D.R."/>
            <person name="Longcore J.E."/>
            <person name="Mondo S.J."/>
            <person name="Seto K."/>
            <person name="Jeronimo G.H."/>
            <person name="Bonds A.E."/>
            <person name="Quandt C.A."/>
            <person name="Davis W.J."/>
            <person name="Chang Y."/>
            <person name="Federici B.A."/>
            <person name="Kuo A."/>
            <person name="LaButti K."/>
            <person name="Pangilinan J."/>
            <person name="Andreopoulos W."/>
            <person name="Tritt A."/>
            <person name="Riley R."/>
            <person name="Hundley H."/>
            <person name="Johnson J."/>
            <person name="Lipzen A."/>
            <person name="Barry K."/>
            <person name="Lang B.F."/>
            <person name="Cuomo C.A."/>
            <person name="Buchler N.E."/>
            <person name="Grigoriev I.V."/>
            <person name="Spatafora J.W."/>
            <person name="Stajich J.E."/>
            <person name="James T.Y."/>
        </authorList>
    </citation>
    <scope>NUCLEOTIDE SEQUENCE</scope>
    <source>
        <strain evidence="7">AG</strain>
    </source>
</reference>